<keyword evidence="3 4" id="KW-0808">Transferase</keyword>
<accession>A0A2W7NE58</accession>
<dbReference type="InterPro" id="IPR015422">
    <property type="entry name" value="PyrdxlP-dep_Trfase_small"/>
</dbReference>
<evidence type="ECO:0000259" key="5">
    <source>
        <dbReference type="Pfam" id="PF00155"/>
    </source>
</evidence>
<dbReference type="PANTHER" id="PTHR42832:SF3">
    <property type="entry name" value="L-GLUTAMINE--4-(METHYLSULFANYL)-2-OXOBUTANOATE AMINOTRANSFERASE"/>
    <property type="match status" value="1"/>
</dbReference>
<dbReference type="EMBL" id="QKZK01000039">
    <property type="protein sequence ID" value="PZX11396.1"/>
    <property type="molecule type" value="Genomic_DNA"/>
</dbReference>
<dbReference type="InterPro" id="IPR015424">
    <property type="entry name" value="PyrdxlP-dep_Trfase"/>
</dbReference>
<comment type="cofactor">
    <cofactor evidence="1 4">
        <name>pyridoxal 5'-phosphate</name>
        <dbReference type="ChEBI" id="CHEBI:597326"/>
    </cofactor>
</comment>
<keyword evidence="2 4" id="KW-0032">Aminotransferase</keyword>
<proteinExistence type="inferred from homology"/>
<dbReference type="RefSeq" id="WP_111446925.1">
    <property type="nucleotide sequence ID" value="NZ_QKZK01000039.1"/>
</dbReference>
<dbReference type="OrthoDB" id="9802328at2"/>
<dbReference type="PANTHER" id="PTHR42832">
    <property type="entry name" value="AMINO ACID AMINOTRANSFERASE"/>
    <property type="match status" value="1"/>
</dbReference>
<dbReference type="AlphaFoldDB" id="A0A2W7NE58"/>
<reference evidence="6 7" key="1">
    <citation type="submission" date="2018-06" db="EMBL/GenBank/DDBJ databases">
        <title>Genomic Encyclopedia of Archaeal and Bacterial Type Strains, Phase II (KMG-II): from individual species to whole genera.</title>
        <authorList>
            <person name="Goeker M."/>
        </authorList>
    </citation>
    <scope>NUCLEOTIDE SEQUENCE [LARGE SCALE GENOMIC DNA]</scope>
    <source>
        <strain evidence="6 7">DSM 6779</strain>
    </source>
</reference>
<dbReference type="CDD" id="cd00609">
    <property type="entry name" value="AAT_like"/>
    <property type="match status" value="1"/>
</dbReference>
<evidence type="ECO:0000313" key="6">
    <source>
        <dbReference type="EMBL" id="PZX11396.1"/>
    </source>
</evidence>
<dbReference type="SUPFAM" id="SSF53383">
    <property type="entry name" value="PLP-dependent transferases"/>
    <property type="match status" value="1"/>
</dbReference>
<dbReference type="Gene3D" id="3.90.1150.10">
    <property type="entry name" value="Aspartate Aminotransferase, domain 1"/>
    <property type="match status" value="1"/>
</dbReference>
<dbReference type="InterPro" id="IPR004839">
    <property type="entry name" value="Aminotransferase_I/II_large"/>
</dbReference>
<evidence type="ECO:0000256" key="3">
    <source>
        <dbReference type="ARBA" id="ARBA00022679"/>
    </source>
</evidence>
<dbReference type="InterPro" id="IPR015421">
    <property type="entry name" value="PyrdxlP-dep_Trfase_major"/>
</dbReference>
<sequence>MNIQPAQRISRVEEYYFSRKLKEIDLLRSQGKAVINLGIGNPDLPPAPEVLDELANAAAHPGHHGYQSYVGIPELRKAFADWYRTYFNVTLNPVNEILPMMGSKEAIMHISMAFLNPGDEVLLPDPGYPTYLSVCNLVGATPRTYLLDPARNYEPDLEALAKQDLSKVKLMWVNYPNMPTGATGSRALLEKLVAFGKAHNILICNDNPYSFILNQNYQSILSVEGAKECCIELNSLSKSHNMSGWRIGMMASNAEFVQYVLRVKSNMDSGMFRPLQMAAVKALSLPSSWYDEVNRNYRERREIVFEMMDLLGCTYDPKQVGMFVWGAIPADVESSRALSDKVLYEADVFITPGYIFGERWDTHIRISLCTKVPDLQDAKARIQKLLGK</sequence>
<comment type="caution">
    <text evidence="6">The sequence shown here is derived from an EMBL/GenBank/DDBJ whole genome shotgun (WGS) entry which is preliminary data.</text>
</comment>
<name>A0A2W7NE58_9BACT</name>
<evidence type="ECO:0000256" key="4">
    <source>
        <dbReference type="RuleBase" id="RU000481"/>
    </source>
</evidence>
<dbReference type="Pfam" id="PF00155">
    <property type="entry name" value="Aminotran_1_2"/>
    <property type="match status" value="1"/>
</dbReference>
<evidence type="ECO:0000256" key="2">
    <source>
        <dbReference type="ARBA" id="ARBA00022576"/>
    </source>
</evidence>
<protein>
    <recommendedName>
        <fullName evidence="4">Aminotransferase</fullName>
        <ecNumber evidence="4">2.6.1.-</ecNumber>
    </recommendedName>
</protein>
<dbReference type="InterPro" id="IPR050881">
    <property type="entry name" value="LL-DAP_aminotransferase"/>
</dbReference>
<dbReference type="Gene3D" id="3.40.640.10">
    <property type="entry name" value="Type I PLP-dependent aspartate aminotransferase-like (Major domain)"/>
    <property type="match status" value="1"/>
</dbReference>
<keyword evidence="7" id="KW-1185">Reference proteome</keyword>
<dbReference type="EC" id="2.6.1.-" evidence="4"/>
<dbReference type="GO" id="GO:0030170">
    <property type="term" value="F:pyridoxal phosphate binding"/>
    <property type="evidence" value="ECO:0007669"/>
    <property type="project" value="InterPro"/>
</dbReference>
<dbReference type="Proteomes" id="UP000249239">
    <property type="component" value="Unassembled WGS sequence"/>
</dbReference>
<comment type="similarity">
    <text evidence="4">Belongs to the class-I pyridoxal-phosphate-dependent aminotransferase family.</text>
</comment>
<feature type="domain" description="Aminotransferase class I/classII large" evidence="5">
    <location>
        <begin position="34"/>
        <end position="371"/>
    </location>
</feature>
<dbReference type="PROSITE" id="PS00105">
    <property type="entry name" value="AA_TRANSFER_CLASS_1"/>
    <property type="match status" value="1"/>
</dbReference>
<organism evidence="6 7">
    <name type="scientific">Breznakibacter xylanolyticus</name>
    <dbReference type="NCBI Taxonomy" id="990"/>
    <lineage>
        <taxon>Bacteria</taxon>
        <taxon>Pseudomonadati</taxon>
        <taxon>Bacteroidota</taxon>
        <taxon>Bacteroidia</taxon>
        <taxon>Marinilabiliales</taxon>
        <taxon>Marinilabiliaceae</taxon>
        <taxon>Breznakibacter</taxon>
    </lineage>
</organism>
<dbReference type="InterPro" id="IPR004838">
    <property type="entry name" value="NHTrfase_class1_PyrdxlP-BS"/>
</dbReference>
<gene>
    <name evidence="6" type="ORF">LX69_03123</name>
</gene>
<evidence type="ECO:0000313" key="7">
    <source>
        <dbReference type="Proteomes" id="UP000249239"/>
    </source>
</evidence>
<evidence type="ECO:0000256" key="1">
    <source>
        <dbReference type="ARBA" id="ARBA00001933"/>
    </source>
</evidence>
<dbReference type="GO" id="GO:0008483">
    <property type="term" value="F:transaminase activity"/>
    <property type="evidence" value="ECO:0007669"/>
    <property type="project" value="UniProtKB-KW"/>
</dbReference>